<dbReference type="InterPro" id="IPR017956">
    <property type="entry name" value="AT_hook_DNA-bd_motif"/>
</dbReference>
<feature type="compositionally biased region" description="Basic and acidic residues" evidence="1">
    <location>
        <begin position="1"/>
        <end position="11"/>
    </location>
</feature>
<dbReference type="InParanoid" id="A0A674PL98"/>
<proteinExistence type="predicted"/>
<reference evidence="2" key="3">
    <citation type="submission" date="2025-09" db="UniProtKB">
        <authorList>
            <consortium name="Ensembl"/>
        </authorList>
    </citation>
    <scope>IDENTIFICATION</scope>
</reference>
<evidence type="ECO:0000256" key="1">
    <source>
        <dbReference type="SAM" id="MobiDB-lite"/>
    </source>
</evidence>
<keyword evidence="3" id="KW-1185">Reference proteome</keyword>
<feature type="region of interest" description="Disordered" evidence="1">
    <location>
        <begin position="1"/>
        <end position="127"/>
    </location>
</feature>
<dbReference type="PRINTS" id="PR00929">
    <property type="entry name" value="ATHOOK"/>
</dbReference>
<dbReference type="Ensembl" id="ENSTRUT00000059448.1">
    <property type="protein sequence ID" value="ENSTRUP00000086393.1"/>
    <property type="gene ID" value="ENSTRUG00000031020.1"/>
</dbReference>
<dbReference type="AlphaFoldDB" id="A0A674PL98"/>
<dbReference type="OMA" id="RNKPKVW"/>
<dbReference type="Proteomes" id="UP000005226">
    <property type="component" value="Chromosome 12"/>
</dbReference>
<reference evidence="2" key="2">
    <citation type="submission" date="2025-08" db="UniProtKB">
        <authorList>
            <consortium name="Ensembl"/>
        </authorList>
    </citation>
    <scope>IDENTIFICATION</scope>
</reference>
<feature type="compositionally biased region" description="Basic residues" evidence="1">
    <location>
        <begin position="24"/>
        <end position="33"/>
    </location>
</feature>
<dbReference type="GeneTree" id="ENSGT00770000121795"/>
<dbReference type="GO" id="GO:0003677">
    <property type="term" value="F:DNA binding"/>
    <property type="evidence" value="ECO:0007669"/>
    <property type="project" value="InterPro"/>
</dbReference>
<name>A0A674PL98_TAKRU</name>
<feature type="compositionally biased region" description="Basic and acidic residues" evidence="1">
    <location>
        <begin position="116"/>
        <end position="127"/>
    </location>
</feature>
<evidence type="ECO:0000313" key="2">
    <source>
        <dbReference type="Ensembl" id="ENSTRUP00000086393.1"/>
    </source>
</evidence>
<reference evidence="2 3" key="1">
    <citation type="journal article" date="2011" name="Genome Biol. Evol.">
        <title>Integration of the genetic map and genome assembly of fugu facilitates insights into distinct features of genome evolution in teleosts and mammals.</title>
        <authorList>
            <person name="Kai W."/>
            <person name="Kikuchi K."/>
            <person name="Tohari S."/>
            <person name="Chew A.K."/>
            <person name="Tay A."/>
            <person name="Fujiwara A."/>
            <person name="Hosoya S."/>
            <person name="Suetake H."/>
            <person name="Naruse K."/>
            <person name="Brenner S."/>
            <person name="Suzuki Y."/>
            <person name="Venkatesh B."/>
        </authorList>
    </citation>
    <scope>NUCLEOTIDE SEQUENCE [LARGE SCALE GENOMIC DNA]</scope>
</reference>
<organism evidence="2 3">
    <name type="scientific">Takifugu rubripes</name>
    <name type="common">Japanese pufferfish</name>
    <name type="synonym">Fugu rubripes</name>
    <dbReference type="NCBI Taxonomy" id="31033"/>
    <lineage>
        <taxon>Eukaryota</taxon>
        <taxon>Metazoa</taxon>
        <taxon>Chordata</taxon>
        <taxon>Craniata</taxon>
        <taxon>Vertebrata</taxon>
        <taxon>Euteleostomi</taxon>
        <taxon>Actinopterygii</taxon>
        <taxon>Neopterygii</taxon>
        <taxon>Teleostei</taxon>
        <taxon>Neoteleostei</taxon>
        <taxon>Acanthomorphata</taxon>
        <taxon>Eupercaria</taxon>
        <taxon>Tetraodontiformes</taxon>
        <taxon>Tetradontoidea</taxon>
        <taxon>Tetraodontidae</taxon>
        <taxon>Takifugu</taxon>
    </lineage>
</organism>
<evidence type="ECO:0000313" key="3">
    <source>
        <dbReference type="Proteomes" id="UP000005226"/>
    </source>
</evidence>
<protein>
    <submittedName>
        <fullName evidence="2">Uncharacterized protein</fullName>
    </submittedName>
</protein>
<accession>A0A674PL98</accession>
<sequence>KDGRDGTRSSAEDLTNGSSLPKLGRGRPKGSTKRKVESLDDDEADEGSPATPRKRGRPKGSLNVKPKLDVSGNGEEGGSLMSEQRKRPGRPRKYPLPPPEERNKPKVWKPLGEAEEIPRCELPRGGS</sequence>